<dbReference type="FunFam" id="1.10.10.10:FF:000001">
    <property type="entry name" value="LysR family transcriptional regulator"/>
    <property type="match status" value="1"/>
</dbReference>
<keyword evidence="3" id="KW-0238">DNA-binding</keyword>
<evidence type="ECO:0000313" key="7">
    <source>
        <dbReference type="Proteomes" id="UP000214600"/>
    </source>
</evidence>
<organism evidence="6 7">
    <name type="scientific">Burkholderia aenigmatica</name>
    <dbReference type="NCBI Taxonomy" id="2015348"/>
    <lineage>
        <taxon>Bacteria</taxon>
        <taxon>Pseudomonadati</taxon>
        <taxon>Pseudomonadota</taxon>
        <taxon>Betaproteobacteria</taxon>
        <taxon>Burkholderiales</taxon>
        <taxon>Burkholderiaceae</taxon>
        <taxon>Burkholderia</taxon>
        <taxon>Burkholderia cepacia complex</taxon>
    </lineage>
</organism>
<keyword evidence="2" id="KW-0805">Transcription regulation</keyword>
<dbReference type="InterPro" id="IPR058163">
    <property type="entry name" value="LysR-type_TF_proteobact-type"/>
</dbReference>
<evidence type="ECO:0000313" key="6">
    <source>
        <dbReference type="EMBL" id="OXI29195.1"/>
    </source>
</evidence>
<dbReference type="Proteomes" id="UP000214600">
    <property type="component" value="Unassembled WGS sequence"/>
</dbReference>
<dbReference type="Gene3D" id="3.40.190.290">
    <property type="match status" value="1"/>
</dbReference>
<dbReference type="GO" id="GO:0006351">
    <property type="term" value="P:DNA-templated transcription"/>
    <property type="evidence" value="ECO:0007669"/>
    <property type="project" value="TreeGrafter"/>
</dbReference>
<proteinExistence type="inferred from homology"/>
<dbReference type="Pfam" id="PF03466">
    <property type="entry name" value="LysR_substrate"/>
    <property type="match status" value="1"/>
</dbReference>
<evidence type="ECO:0000256" key="3">
    <source>
        <dbReference type="ARBA" id="ARBA00023125"/>
    </source>
</evidence>
<dbReference type="OrthoDB" id="5671700at2"/>
<dbReference type="PROSITE" id="PS50931">
    <property type="entry name" value="HTH_LYSR"/>
    <property type="match status" value="1"/>
</dbReference>
<dbReference type="SUPFAM" id="SSF53850">
    <property type="entry name" value="Periplasmic binding protein-like II"/>
    <property type="match status" value="1"/>
</dbReference>
<dbReference type="SUPFAM" id="SSF46785">
    <property type="entry name" value="Winged helix' DNA-binding domain"/>
    <property type="match status" value="1"/>
</dbReference>
<evidence type="ECO:0000256" key="4">
    <source>
        <dbReference type="ARBA" id="ARBA00023163"/>
    </source>
</evidence>
<gene>
    <name evidence="6" type="ORF">CFB84_44085</name>
</gene>
<dbReference type="RefSeq" id="WP_089454863.1">
    <property type="nucleotide sequence ID" value="NZ_JAUJSI010000058.1"/>
</dbReference>
<dbReference type="InterPro" id="IPR005119">
    <property type="entry name" value="LysR_subst-bd"/>
</dbReference>
<accession>A0A228HH54</accession>
<dbReference type="EMBL" id="NKFA01000069">
    <property type="protein sequence ID" value="OXI29195.1"/>
    <property type="molecule type" value="Genomic_DNA"/>
</dbReference>
<dbReference type="PANTHER" id="PTHR30537:SF31">
    <property type="entry name" value="TRANSCRIPTIONAL REGULATOR, LYSR FAMILY"/>
    <property type="match status" value="1"/>
</dbReference>
<dbReference type="AlphaFoldDB" id="A0A228HH54"/>
<dbReference type="InterPro" id="IPR036388">
    <property type="entry name" value="WH-like_DNA-bd_sf"/>
</dbReference>
<evidence type="ECO:0000259" key="5">
    <source>
        <dbReference type="PROSITE" id="PS50931"/>
    </source>
</evidence>
<name>A0A228HH54_9BURK</name>
<dbReference type="GO" id="GO:0003700">
    <property type="term" value="F:DNA-binding transcription factor activity"/>
    <property type="evidence" value="ECO:0007669"/>
    <property type="project" value="InterPro"/>
</dbReference>
<keyword evidence="4" id="KW-0804">Transcription</keyword>
<reference evidence="7" key="1">
    <citation type="submission" date="2017-06" db="EMBL/GenBank/DDBJ databases">
        <authorList>
            <person name="LiPuma J."/>
            <person name="Spilker T."/>
        </authorList>
    </citation>
    <scope>NUCLEOTIDE SEQUENCE [LARGE SCALE GENOMIC DNA]</scope>
    <source>
        <strain evidence="7">AU17325</strain>
    </source>
</reference>
<dbReference type="InterPro" id="IPR036390">
    <property type="entry name" value="WH_DNA-bd_sf"/>
</dbReference>
<comment type="similarity">
    <text evidence="1">Belongs to the LysR transcriptional regulatory family.</text>
</comment>
<comment type="caution">
    <text evidence="6">The sequence shown here is derived from an EMBL/GenBank/DDBJ whole genome shotgun (WGS) entry which is preliminary data.</text>
</comment>
<dbReference type="GO" id="GO:0043565">
    <property type="term" value="F:sequence-specific DNA binding"/>
    <property type="evidence" value="ECO:0007669"/>
    <property type="project" value="TreeGrafter"/>
</dbReference>
<evidence type="ECO:0000256" key="1">
    <source>
        <dbReference type="ARBA" id="ARBA00009437"/>
    </source>
</evidence>
<dbReference type="Pfam" id="PF00126">
    <property type="entry name" value="HTH_1"/>
    <property type="match status" value="1"/>
</dbReference>
<reference evidence="6 7" key="2">
    <citation type="submission" date="2017-08" db="EMBL/GenBank/DDBJ databases">
        <title>WGS of novel Burkholderia cepaca complex species.</title>
        <authorList>
            <person name="Lipuma J."/>
            <person name="Spilker T."/>
        </authorList>
    </citation>
    <scope>NUCLEOTIDE SEQUENCE [LARGE SCALE GENOMIC DNA]</scope>
    <source>
        <strain evidence="6 7">AU17325</strain>
    </source>
</reference>
<feature type="domain" description="HTH lysR-type" evidence="5">
    <location>
        <begin position="1"/>
        <end position="59"/>
    </location>
</feature>
<dbReference type="PANTHER" id="PTHR30537">
    <property type="entry name" value="HTH-TYPE TRANSCRIPTIONAL REGULATOR"/>
    <property type="match status" value="1"/>
</dbReference>
<evidence type="ECO:0000256" key="2">
    <source>
        <dbReference type="ARBA" id="ARBA00023015"/>
    </source>
</evidence>
<sequence length="314" mass="33807">MEDLSDLAYFVQAAEHGGFAAAERATGIPKSKLSRRVAELEARMGIRLIQRSTRRFAVTEIGQRTLQHARAMLAEAEAALALSAEYAAAPRGPVRLSCPPALLQNAVADMLAKFLCTWPEVVVRVESTNRKVDLWHDGVDVALRVRFAAPDGTMRTTHADEIVKPLARSSHVLVAAPVLMTSAAPPTIPADLARLPTLGLGNSTDESYWTLIGPAGEHAEVQHTPRLVANDVGSLLVAALAGVGCASLPRELVHSALIDRQLVELLPGWAPPAGIVQAAFASRQGMRPAVREMLDFLAKEFERLASEGRYLPIE</sequence>
<protein>
    <submittedName>
        <fullName evidence="6">LysR family transcriptional regulator</fullName>
    </submittedName>
</protein>
<dbReference type="InterPro" id="IPR000847">
    <property type="entry name" value="LysR_HTH_N"/>
</dbReference>
<dbReference type="Gene3D" id="1.10.10.10">
    <property type="entry name" value="Winged helix-like DNA-binding domain superfamily/Winged helix DNA-binding domain"/>
    <property type="match status" value="1"/>
</dbReference>